<proteinExistence type="predicted"/>
<organism evidence="3 4">
    <name type="scientific">Cyclocybe aegerita</name>
    <name type="common">Black poplar mushroom</name>
    <name type="synonym">Agrocybe aegerita</name>
    <dbReference type="NCBI Taxonomy" id="1973307"/>
    <lineage>
        <taxon>Eukaryota</taxon>
        <taxon>Fungi</taxon>
        <taxon>Dikarya</taxon>
        <taxon>Basidiomycota</taxon>
        <taxon>Agaricomycotina</taxon>
        <taxon>Agaricomycetes</taxon>
        <taxon>Agaricomycetidae</taxon>
        <taxon>Agaricales</taxon>
        <taxon>Agaricineae</taxon>
        <taxon>Bolbitiaceae</taxon>
        <taxon>Cyclocybe</taxon>
    </lineage>
</organism>
<sequence>MAKRRSSAQQAHIKSLAASRKANAASAALPVAASKTRQQVEKQRLEDLVSNHALRIQALEADLEDAEMRATQLAEDLHECDDINTELHSKLAAATEDIHSRDADIERLEQHLGDTRFELRKAQKRTSRLTNEHPEGNSLRQELLSRSREHERIAWELRTTVDKLETALTTEKLATAWLRKDVHRLDMQRHCAQATLHNTRTDLQSKKVWVLKKQGVYTPHARRLARELLKAGCASEHVANAMVACAHAFGMKVRDKMSARTVLRARDEGGYFGLMQLGQEIMQAEGFGESSNGTAHRKITYESHHVTILAPTYKLGVDDTDKSTWSHQVRFVDLEPALDHTAKTQFEGTKNLASRIASTYSNSPLSQRDGTKMETNDWIRKEEFQNMDHVSDGKKKLRFCQEWKEEVIHEDLGEKVLEEMDPSAIIQAMLAIQPADIAAARSGCGGHKDLNAFKYGVVRMNITWELKKRPPPVLLANKANDAVIQLGQEADSAAIQHAVDSSTRGGVKLASLAGSLFNHKSEEQGYQDVHRMFISDRKLEVHGLKTFRKFPDTSNTRYQSHSYAAAELITFLDLYIELVEDAHDAKKKAEFNHLEKNIAKGLEDPSMLAELAAMVLYGVSVSWPYLQSVRGGDGTVKNLLDPSLISLHRNSLASVTESLAILDCF</sequence>
<reference evidence="3 4" key="1">
    <citation type="submission" date="2020-01" db="EMBL/GenBank/DDBJ databases">
        <authorList>
            <person name="Gupta K D."/>
        </authorList>
    </citation>
    <scope>NUCLEOTIDE SEQUENCE [LARGE SCALE GENOMIC DNA]</scope>
</reference>
<feature type="region of interest" description="Disordered" evidence="2">
    <location>
        <begin position="124"/>
        <end position="143"/>
    </location>
</feature>
<dbReference type="OrthoDB" id="3043234at2759"/>
<dbReference type="AlphaFoldDB" id="A0A8S0VZY3"/>
<keyword evidence="1" id="KW-0175">Coiled coil</keyword>
<evidence type="ECO:0000313" key="4">
    <source>
        <dbReference type="Proteomes" id="UP000467700"/>
    </source>
</evidence>
<evidence type="ECO:0000313" key="3">
    <source>
        <dbReference type="EMBL" id="CAA7269364.1"/>
    </source>
</evidence>
<gene>
    <name evidence="3" type="ORF">AAE3_LOCUS11666</name>
</gene>
<feature type="coiled-coil region" evidence="1">
    <location>
        <begin position="42"/>
        <end position="76"/>
    </location>
</feature>
<evidence type="ECO:0000256" key="2">
    <source>
        <dbReference type="SAM" id="MobiDB-lite"/>
    </source>
</evidence>
<keyword evidence="4" id="KW-1185">Reference proteome</keyword>
<evidence type="ECO:0000256" key="1">
    <source>
        <dbReference type="SAM" id="Coils"/>
    </source>
</evidence>
<dbReference type="EMBL" id="CACVBS010000078">
    <property type="protein sequence ID" value="CAA7269364.1"/>
    <property type="molecule type" value="Genomic_DNA"/>
</dbReference>
<protein>
    <submittedName>
        <fullName evidence="3">Uncharacterized protein</fullName>
    </submittedName>
</protein>
<dbReference type="Proteomes" id="UP000467700">
    <property type="component" value="Unassembled WGS sequence"/>
</dbReference>
<accession>A0A8S0VZY3</accession>
<name>A0A8S0VZY3_CYCAE</name>
<comment type="caution">
    <text evidence="3">The sequence shown here is derived from an EMBL/GenBank/DDBJ whole genome shotgun (WGS) entry which is preliminary data.</text>
</comment>